<sequence length="641" mass="69581">MSGVASLEEFDSELGEFYCPALLHGLARSQGPAVHGRYPELPSGRDGRRREREDGVLLAECTQLEAQLDTCRREAQRLRAKQLQQRQQRQSAERRRVRVPELRWVKTLEERRQALKSCLDALLAAGLTAEAAEGAEAKAAMALVGSTPASRHRGTRGQSHSLQRQLHENQLERRRVASPEVRVMQTPIRVAAGAGHAAVGLGHWTACRACSCRDLGAVGGPAEGLPDRLLGHVRSIGGSPNEGATELRAKDWLVPRFASSGLTSVPEVHAGLAGEVILIIKRKGLEVLPLKPATDHGSPKTYFLNGALCQEKDVQAPRRNVAKLLGTSENGTAPLRPSVERLCLGFVSIVVGRDSSDLFRFAPLQSDLGQEVLLSHGVPKGPPTSFAPLPRLSVASGALRVLRPRDARPDIDSVVLLRDGEVYTHSDAALEVLALQQEILEASGSPKAQRRVREGLSGVEVEKELREELAVKHGLPKGKDLQKLFDDLKDDPDVYVNAESIRAALEAAQPAKEKDAAMPPGSSKNKQGMIRLLKSLLSSFSEPDFQKEVERLKKSAGKDLADQGFYQLPGRVELAFAIQEQLLPCFGAWASKSGVTDMIGQCAAYLEDPEVAQLFDSVNAKLGMSPSACAKFREKAKLMLP</sequence>
<feature type="coiled-coil region" evidence="1">
    <location>
        <begin position="61"/>
        <end position="125"/>
    </location>
</feature>
<dbReference type="EMBL" id="CAXAMM010036780">
    <property type="protein sequence ID" value="CAK9076268.1"/>
    <property type="molecule type" value="Genomic_DNA"/>
</dbReference>
<accession>A0ABP0PLB3</accession>
<keyword evidence="1" id="KW-0175">Coiled coil</keyword>
<evidence type="ECO:0000256" key="2">
    <source>
        <dbReference type="SAM" id="MobiDB-lite"/>
    </source>
</evidence>
<comment type="caution">
    <text evidence="3">The sequence shown here is derived from an EMBL/GenBank/DDBJ whole genome shotgun (WGS) entry which is preliminary data.</text>
</comment>
<feature type="region of interest" description="Disordered" evidence="2">
    <location>
        <begin position="32"/>
        <end position="51"/>
    </location>
</feature>
<evidence type="ECO:0000256" key="1">
    <source>
        <dbReference type="SAM" id="Coils"/>
    </source>
</evidence>
<gene>
    <name evidence="3" type="ORF">SCF082_LOCUS36806</name>
</gene>
<evidence type="ECO:0000313" key="3">
    <source>
        <dbReference type="EMBL" id="CAK9076268.1"/>
    </source>
</evidence>
<keyword evidence="4" id="KW-1185">Reference proteome</keyword>
<evidence type="ECO:0000313" key="4">
    <source>
        <dbReference type="Proteomes" id="UP001642464"/>
    </source>
</evidence>
<organism evidence="3 4">
    <name type="scientific">Durusdinium trenchii</name>
    <dbReference type="NCBI Taxonomy" id="1381693"/>
    <lineage>
        <taxon>Eukaryota</taxon>
        <taxon>Sar</taxon>
        <taxon>Alveolata</taxon>
        <taxon>Dinophyceae</taxon>
        <taxon>Suessiales</taxon>
        <taxon>Symbiodiniaceae</taxon>
        <taxon>Durusdinium</taxon>
    </lineage>
</organism>
<reference evidence="3 4" key="1">
    <citation type="submission" date="2024-02" db="EMBL/GenBank/DDBJ databases">
        <authorList>
            <person name="Chen Y."/>
            <person name="Shah S."/>
            <person name="Dougan E. K."/>
            <person name="Thang M."/>
            <person name="Chan C."/>
        </authorList>
    </citation>
    <scope>NUCLEOTIDE SEQUENCE [LARGE SCALE GENOMIC DNA]</scope>
</reference>
<proteinExistence type="predicted"/>
<protein>
    <recommendedName>
        <fullName evidence="5">Protein C10</fullName>
    </recommendedName>
</protein>
<dbReference type="Proteomes" id="UP001642464">
    <property type="component" value="Unassembled WGS sequence"/>
</dbReference>
<name>A0ABP0PLB3_9DINO</name>
<feature type="region of interest" description="Disordered" evidence="2">
    <location>
        <begin position="147"/>
        <end position="168"/>
    </location>
</feature>
<evidence type="ECO:0008006" key="5">
    <source>
        <dbReference type="Google" id="ProtNLM"/>
    </source>
</evidence>